<evidence type="ECO:0000313" key="8">
    <source>
        <dbReference type="Proteomes" id="UP000642920"/>
    </source>
</evidence>
<dbReference type="AlphaFoldDB" id="A0A937AFV6"/>
<protein>
    <submittedName>
        <fullName evidence="7">RNA polymerase sigma factor</fullName>
    </submittedName>
</protein>
<evidence type="ECO:0000313" key="7">
    <source>
        <dbReference type="EMBL" id="MBL0764829.1"/>
    </source>
</evidence>
<evidence type="ECO:0000259" key="5">
    <source>
        <dbReference type="Pfam" id="PF04542"/>
    </source>
</evidence>
<dbReference type="Gene3D" id="1.10.10.10">
    <property type="entry name" value="Winged helix-like DNA-binding domain superfamily/Winged helix DNA-binding domain"/>
    <property type="match status" value="1"/>
</dbReference>
<feature type="domain" description="RNA polymerase sigma-70 region 2" evidence="5">
    <location>
        <begin position="22"/>
        <end position="86"/>
    </location>
</feature>
<dbReference type="InterPro" id="IPR039425">
    <property type="entry name" value="RNA_pol_sigma-70-like"/>
</dbReference>
<gene>
    <name evidence="7" type="ORF">JKP34_06170</name>
</gene>
<sequence>MSTAIEIIKGCQKGDRKSQYQLYKQYASGMMAVAMRYSKSTQEAEDILQEGFIKVFQHIKNFRQDSSIGYWIKRIIVNTALNHQRNKLYLYPMVDVDDLKEGLGAVSIENLAMEELMEMVQTLPTGCQVIFNLYAVEGYQHKEIAKMLSISEGTSKSQYSRARKLLMEYIEKNTKWGNERIQ</sequence>
<dbReference type="SUPFAM" id="SSF88659">
    <property type="entry name" value="Sigma3 and sigma4 domains of RNA polymerase sigma factors"/>
    <property type="match status" value="1"/>
</dbReference>
<keyword evidence="4" id="KW-0804">Transcription</keyword>
<dbReference type="GO" id="GO:0006352">
    <property type="term" value="P:DNA-templated transcription initiation"/>
    <property type="evidence" value="ECO:0007669"/>
    <property type="project" value="InterPro"/>
</dbReference>
<dbReference type="GO" id="GO:0016987">
    <property type="term" value="F:sigma factor activity"/>
    <property type="evidence" value="ECO:0007669"/>
    <property type="project" value="UniProtKB-KW"/>
</dbReference>
<name>A0A937AFV6_9BACT</name>
<evidence type="ECO:0000259" key="6">
    <source>
        <dbReference type="Pfam" id="PF08281"/>
    </source>
</evidence>
<keyword evidence="2" id="KW-0805">Transcription regulation</keyword>
<dbReference type="Gene3D" id="1.10.1740.10">
    <property type="match status" value="1"/>
</dbReference>
<feature type="domain" description="RNA polymerase sigma factor 70 region 4 type 2" evidence="6">
    <location>
        <begin position="114"/>
        <end position="166"/>
    </location>
</feature>
<dbReference type="GO" id="GO:0003677">
    <property type="term" value="F:DNA binding"/>
    <property type="evidence" value="ECO:0007669"/>
    <property type="project" value="InterPro"/>
</dbReference>
<evidence type="ECO:0000256" key="3">
    <source>
        <dbReference type="ARBA" id="ARBA00023082"/>
    </source>
</evidence>
<dbReference type="Proteomes" id="UP000642920">
    <property type="component" value="Unassembled WGS sequence"/>
</dbReference>
<keyword evidence="8" id="KW-1185">Reference proteome</keyword>
<keyword evidence="3" id="KW-0731">Sigma factor</keyword>
<dbReference type="SUPFAM" id="SSF88946">
    <property type="entry name" value="Sigma2 domain of RNA polymerase sigma factors"/>
    <property type="match status" value="1"/>
</dbReference>
<dbReference type="InterPro" id="IPR013324">
    <property type="entry name" value="RNA_pol_sigma_r3/r4-like"/>
</dbReference>
<reference evidence="7" key="1">
    <citation type="submission" date="2021-01" db="EMBL/GenBank/DDBJ databases">
        <title>Marivirga sp. nov., isolated from intertidal surface sediments.</title>
        <authorList>
            <person name="Zhang M."/>
        </authorList>
    </citation>
    <scope>NUCLEOTIDE SEQUENCE</scope>
    <source>
        <strain evidence="7">SM1354</strain>
    </source>
</reference>
<dbReference type="EMBL" id="JAERQG010000001">
    <property type="protein sequence ID" value="MBL0764829.1"/>
    <property type="molecule type" value="Genomic_DNA"/>
</dbReference>
<comment type="caution">
    <text evidence="7">The sequence shown here is derived from an EMBL/GenBank/DDBJ whole genome shotgun (WGS) entry which is preliminary data.</text>
</comment>
<dbReference type="InterPro" id="IPR013249">
    <property type="entry name" value="RNA_pol_sigma70_r4_t2"/>
</dbReference>
<comment type="similarity">
    <text evidence="1">Belongs to the sigma-70 factor family. ECF subfamily.</text>
</comment>
<dbReference type="InterPro" id="IPR007627">
    <property type="entry name" value="RNA_pol_sigma70_r2"/>
</dbReference>
<dbReference type="PANTHER" id="PTHR43133:SF46">
    <property type="entry name" value="RNA POLYMERASE SIGMA-70 FACTOR ECF SUBFAMILY"/>
    <property type="match status" value="1"/>
</dbReference>
<dbReference type="RefSeq" id="WP_201918771.1">
    <property type="nucleotide sequence ID" value="NZ_JAERQG010000001.1"/>
</dbReference>
<evidence type="ECO:0000256" key="4">
    <source>
        <dbReference type="ARBA" id="ARBA00023163"/>
    </source>
</evidence>
<dbReference type="Pfam" id="PF04542">
    <property type="entry name" value="Sigma70_r2"/>
    <property type="match status" value="1"/>
</dbReference>
<dbReference type="InterPro" id="IPR013325">
    <property type="entry name" value="RNA_pol_sigma_r2"/>
</dbReference>
<evidence type="ECO:0000256" key="2">
    <source>
        <dbReference type="ARBA" id="ARBA00023015"/>
    </source>
</evidence>
<dbReference type="PANTHER" id="PTHR43133">
    <property type="entry name" value="RNA POLYMERASE ECF-TYPE SIGMA FACTO"/>
    <property type="match status" value="1"/>
</dbReference>
<dbReference type="NCBIfam" id="TIGR02937">
    <property type="entry name" value="sigma70-ECF"/>
    <property type="match status" value="1"/>
</dbReference>
<dbReference type="InterPro" id="IPR036388">
    <property type="entry name" value="WH-like_DNA-bd_sf"/>
</dbReference>
<evidence type="ECO:0000256" key="1">
    <source>
        <dbReference type="ARBA" id="ARBA00010641"/>
    </source>
</evidence>
<dbReference type="InterPro" id="IPR014284">
    <property type="entry name" value="RNA_pol_sigma-70_dom"/>
</dbReference>
<proteinExistence type="inferred from homology"/>
<accession>A0A937AFV6</accession>
<organism evidence="7 8">
    <name type="scientific">Marivirga atlantica</name>
    <dbReference type="NCBI Taxonomy" id="1548457"/>
    <lineage>
        <taxon>Bacteria</taxon>
        <taxon>Pseudomonadati</taxon>
        <taxon>Bacteroidota</taxon>
        <taxon>Cytophagia</taxon>
        <taxon>Cytophagales</taxon>
        <taxon>Marivirgaceae</taxon>
        <taxon>Marivirga</taxon>
    </lineage>
</organism>
<dbReference type="Pfam" id="PF08281">
    <property type="entry name" value="Sigma70_r4_2"/>
    <property type="match status" value="1"/>
</dbReference>